<gene>
    <name evidence="2" type="ORF">NK118_06850</name>
</gene>
<keyword evidence="1" id="KW-0472">Membrane</keyword>
<dbReference type="PANTHER" id="PTHR30354:SF11">
    <property type="entry name" value="PERMEASE"/>
    <property type="match status" value="1"/>
</dbReference>
<dbReference type="PANTHER" id="PTHR30354">
    <property type="entry name" value="GNT FAMILY GLUCONATE TRANSPORTER"/>
    <property type="match status" value="1"/>
</dbReference>
<evidence type="ECO:0000313" key="2">
    <source>
        <dbReference type="EMBL" id="MCP1109965.1"/>
    </source>
</evidence>
<feature type="transmembrane region" description="Helical" evidence="1">
    <location>
        <begin position="351"/>
        <end position="370"/>
    </location>
</feature>
<feature type="transmembrane region" description="Helical" evidence="1">
    <location>
        <begin position="149"/>
        <end position="169"/>
    </location>
</feature>
<accession>A0ABT1EGY5</accession>
<reference evidence="2 3" key="1">
    <citation type="journal article" date="2022" name="Genome Biol. Evol.">
        <title>Host diet, physiology and behaviors set the stage for Lachnospiraceae cladogenesis.</title>
        <authorList>
            <person name="Vera-Ponce De Leon A."/>
            <person name="Schneider M."/>
            <person name="Jahnes B.C."/>
            <person name="Sadowski V."/>
            <person name="Camuy-Velez L.A."/>
            <person name="Duan J."/>
            <person name="Sabree Z.L."/>
        </authorList>
    </citation>
    <scope>NUCLEOTIDE SEQUENCE [LARGE SCALE GENOMIC DNA]</scope>
    <source>
        <strain evidence="2 3">PAL227</strain>
    </source>
</reference>
<feature type="transmembrane region" description="Helical" evidence="1">
    <location>
        <begin position="246"/>
        <end position="268"/>
    </location>
</feature>
<proteinExistence type="predicted"/>
<feature type="transmembrane region" description="Helical" evidence="1">
    <location>
        <begin position="69"/>
        <end position="90"/>
    </location>
</feature>
<dbReference type="InterPro" id="IPR003474">
    <property type="entry name" value="Glcn_transporter"/>
</dbReference>
<keyword evidence="1" id="KW-0812">Transmembrane</keyword>
<organism evidence="2 3">
    <name type="scientific">Ohessyouella blattaphilus</name>
    <dbReference type="NCBI Taxonomy" id="2949333"/>
    <lineage>
        <taxon>Bacteria</taxon>
        <taxon>Bacillati</taxon>
        <taxon>Bacillota</taxon>
        <taxon>Clostridia</taxon>
        <taxon>Lachnospirales</taxon>
        <taxon>Lachnospiraceae</taxon>
        <taxon>Ohessyouella</taxon>
    </lineage>
</organism>
<protein>
    <submittedName>
        <fullName evidence="2">GntP family permease</fullName>
    </submittedName>
</protein>
<feature type="transmembrane region" description="Helical" evidence="1">
    <location>
        <begin position="6"/>
        <end position="22"/>
    </location>
</feature>
<dbReference type="RefSeq" id="WP_262068844.1">
    <property type="nucleotide sequence ID" value="NZ_JAMXOC010000007.1"/>
</dbReference>
<feature type="transmembrane region" description="Helical" evidence="1">
    <location>
        <begin position="29"/>
        <end position="49"/>
    </location>
</feature>
<feature type="transmembrane region" description="Helical" evidence="1">
    <location>
        <begin position="441"/>
        <end position="462"/>
    </location>
</feature>
<evidence type="ECO:0000256" key="1">
    <source>
        <dbReference type="SAM" id="Phobius"/>
    </source>
</evidence>
<dbReference type="Proteomes" id="UP001523565">
    <property type="component" value="Unassembled WGS sequence"/>
</dbReference>
<feature type="transmembrane region" description="Helical" evidence="1">
    <location>
        <begin position="391"/>
        <end position="414"/>
    </location>
</feature>
<dbReference type="Pfam" id="PF02447">
    <property type="entry name" value="GntP_permease"/>
    <property type="match status" value="1"/>
</dbReference>
<name>A0ABT1EGY5_9FIRM</name>
<feature type="transmembrane region" description="Helical" evidence="1">
    <location>
        <begin position="274"/>
        <end position="300"/>
    </location>
</feature>
<comment type="caution">
    <text evidence="2">The sequence shown here is derived from an EMBL/GenBank/DDBJ whole genome shotgun (WGS) entry which is preliminary data.</text>
</comment>
<keyword evidence="3" id="KW-1185">Reference proteome</keyword>
<feature type="transmembrane region" description="Helical" evidence="1">
    <location>
        <begin position="321"/>
        <end position="345"/>
    </location>
</feature>
<feature type="transmembrane region" description="Helical" evidence="1">
    <location>
        <begin position="189"/>
        <end position="210"/>
    </location>
</feature>
<evidence type="ECO:0000313" key="3">
    <source>
        <dbReference type="Proteomes" id="UP001523565"/>
    </source>
</evidence>
<sequence>MTGVPFLIVFIVAIVAMILMISKFKIHPFLSILLVSLVLGVVGGIPFAAVTDAEGNVTDGIATVIGNGFSSTFTSIGIVIIFGAMIGTFLEATGAALKLADLVIKVVGPKHPELAIELMGWVVSIPVFCDSGFVVLNPIRKALVKRTGASSVAMTMCLSAGLYASHVFIPPTPGPIAAANTLGIGNHMLLVMGFGALVSIPALAGAYFFAKHIGKKVKSKDELEAEETVQTYEELVKSYGKLPSGLMSLAPILVPILLMALSNVSSILGWTGALSTACIFLGTPIIALAVGVLLGIILLVQSKLTEQLYDLTNDTLKTVGPILFVTAAGGVLGKVIAATSLVNFITDNANVLEPIGIFFPFLLAAILKTAQGSSTVAITTTAGIMAPLMGALGMASPVMSALCVMAIGAGAMTVSHANDSYFWVVTNFGEMTPEQGYKTQTMVTLVEGLCSIAFIFVLSLFFH</sequence>
<keyword evidence="1" id="KW-1133">Transmembrane helix</keyword>
<dbReference type="EMBL" id="JAMZFV010000007">
    <property type="protein sequence ID" value="MCP1109965.1"/>
    <property type="molecule type" value="Genomic_DNA"/>
</dbReference>